<organism evidence="2 3">
    <name type="scientific">Cryptolaemus montrouzieri</name>
    <dbReference type="NCBI Taxonomy" id="559131"/>
    <lineage>
        <taxon>Eukaryota</taxon>
        <taxon>Metazoa</taxon>
        <taxon>Ecdysozoa</taxon>
        <taxon>Arthropoda</taxon>
        <taxon>Hexapoda</taxon>
        <taxon>Insecta</taxon>
        <taxon>Pterygota</taxon>
        <taxon>Neoptera</taxon>
        <taxon>Endopterygota</taxon>
        <taxon>Coleoptera</taxon>
        <taxon>Polyphaga</taxon>
        <taxon>Cucujiformia</taxon>
        <taxon>Coccinelloidea</taxon>
        <taxon>Coccinellidae</taxon>
        <taxon>Scymninae</taxon>
        <taxon>Scymnini</taxon>
        <taxon>Cryptolaemus</taxon>
    </lineage>
</organism>
<proteinExistence type="predicted"/>
<evidence type="ECO:0000313" key="2">
    <source>
        <dbReference type="EMBL" id="KAL3269317.1"/>
    </source>
</evidence>
<dbReference type="EMBL" id="JABFTP020000021">
    <property type="protein sequence ID" value="KAL3269317.1"/>
    <property type="molecule type" value="Genomic_DNA"/>
</dbReference>
<reference evidence="2 3" key="1">
    <citation type="journal article" date="2021" name="BMC Biol.">
        <title>Horizontally acquired antibacterial genes associated with adaptive radiation of ladybird beetles.</title>
        <authorList>
            <person name="Li H.S."/>
            <person name="Tang X.F."/>
            <person name="Huang Y.H."/>
            <person name="Xu Z.Y."/>
            <person name="Chen M.L."/>
            <person name="Du X.Y."/>
            <person name="Qiu B.Y."/>
            <person name="Chen P.T."/>
            <person name="Zhang W."/>
            <person name="Slipinski A."/>
            <person name="Escalona H.E."/>
            <person name="Waterhouse R.M."/>
            <person name="Zwick A."/>
            <person name="Pang H."/>
        </authorList>
    </citation>
    <scope>NUCLEOTIDE SEQUENCE [LARGE SCALE GENOMIC DNA]</scope>
    <source>
        <strain evidence="2">SYSU2018</strain>
    </source>
</reference>
<protein>
    <submittedName>
        <fullName evidence="2">Uncharacterized protein</fullName>
    </submittedName>
</protein>
<dbReference type="Proteomes" id="UP001516400">
    <property type="component" value="Unassembled WGS sequence"/>
</dbReference>
<evidence type="ECO:0000313" key="3">
    <source>
        <dbReference type="Proteomes" id="UP001516400"/>
    </source>
</evidence>
<feature type="region of interest" description="Disordered" evidence="1">
    <location>
        <begin position="45"/>
        <end position="65"/>
    </location>
</feature>
<keyword evidence="3" id="KW-1185">Reference proteome</keyword>
<sequence>MASSSELFVELSKLRKDILIGLLINESVPEDIIVSEDVRKLIESNKNGVSSEENQDDVDKTNDPATNKNLMRLQFEHKSAKLELNFSRSIIKQLGKTLSDKENIIFLLNQNIKLISSNSRIPEDRSVAKPNQNSLISTQGVPRLPKEGSSIDNFESPDIDTIHNGNKINKSDVVPRSTTAKNIEILVMKSSKQ</sequence>
<comment type="caution">
    <text evidence="2">The sequence shown here is derived from an EMBL/GenBank/DDBJ whole genome shotgun (WGS) entry which is preliminary data.</text>
</comment>
<gene>
    <name evidence="2" type="ORF">HHI36_008389</name>
</gene>
<evidence type="ECO:0000256" key="1">
    <source>
        <dbReference type="SAM" id="MobiDB-lite"/>
    </source>
</evidence>
<name>A0ABD2MSW1_9CUCU</name>
<dbReference type="AlphaFoldDB" id="A0ABD2MSW1"/>
<accession>A0ABD2MSW1</accession>